<dbReference type="SUPFAM" id="SSF159275">
    <property type="entry name" value="PA1994-like"/>
    <property type="match status" value="1"/>
</dbReference>
<dbReference type="InterPro" id="IPR009467">
    <property type="entry name" value="Glycolipid-bd_prot_put"/>
</dbReference>
<dbReference type="RefSeq" id="WP_102647073.1">
    <property type="nucleotide sequence ID" value="NZ_PNYA01000018.1"/>
</dbReference>
<evidence type="ECO:0000313" key="2">
    <source>
        <dbReference type="Proteomes" id="UP000235616"/>
    </source>
</evidence>
<dbReference type="Pfam" id="PF06475">
    <property type="entry name" value="Glycolipid_bind"/>
    <property type="match status" value="1"/>
</dbReference>
<keyword evidence="2" id="KW-1185">Reference proteome</keyword>
<comment type="caution">
    <text evidence="1">The sequence shown here is derived from an EMBL/GenBank/DDBJ whole genome shotgun (WGS) entry which is preliminary data.</text>
</comment>
<evidence type="ECO:0000313" key="1">
    <source>
        <dbReference type="EMBL" id="PMS17651.1"/>
    </source>
</evidence>
<gene>
    <name evidence="1" type="ORF">C0Z18_19530</name>
</gene>
<sequence>MASFVQWVPESGVGAEHLVFTSGAQGFAAQAVVVGHRFGKPYGASYRIEIAPDWSVRRVSIALTDGGTLELHSDGMGRWLNEQQQPISALDGCIDVDLSCTPFTNTLPIRRLGLPAGQRQLIRVAYVAIPSLTVEPVDQAYTCIELNRKYLYEGIFRKFQAELSVDADGFVEDYPSLFKRAV</sequence>
<protein>
    <submittedName>
        <fullName evidence="1">Transcriptional regulator</fullName>
    </submittedName>
</protein>
<dbReference type="AlphaFoldDB" id="A0A2N7VKE8"/>
<accession>A0A2N7VKE8</accession>
<reference evidence="1 2" key="1">
    <citation type="submission" date="2018-01" db="EMBL/GenBank/DDBJ databases">
        <title>Whole genome analyses suggest that Burkholderia sensu lato contains two further novel genera in the rhizoxinica-symbiotica group Mycetohabitans gen. nov., and Trinickia gen. nov.: implications for the evolution of diazotrophy and nodulation in the Burkholderiaceae.</title>
        <authorList>
            <person name="Estrada-de los Santos P."/>
            <person name="Palmer M."/>
            <person name="Chavez-Ramirez B."/>
            <person name="Beukes C."/>
            <person name="Steenkamp E.T."/>
            <person name="Hirsch A.M."/>
            <person name="Manyaka P."/>
            <person name="Maluk M."/>
            <person name="Lafos M."/>
            <person name="Crook M."/>
            <person name="Gross E."/>
            <person name="Simon M.F."/>
            <person name="Bueno dos Reis Junior F."/>
            <person name="Poole P.S."/>
            <person name="Venter S.N."/>
            <person name="James E.K."/>
        </authorList>
    </citation>
    <scope>NUCLEOTIDE SEQUENCE [LARGE SCALE GENOMIC DNA]</scope>
    <source>
        <strain evidence="1 2">GIMN1.004</strain>
    </source>
</reference>
<proteinExistence type="predicted"/>
<dbReference type="OrthoDB" id="9814791at2"/>
<organism evidence="1 2">
    <name type="scientific">Trinickia dabaoshanensis</name>
    <dbReference type="NCBI Taxonomy" id="564714"/>
    <lineage>
        <taxon>Bacteria</taxon>
        <taxon>Pseudomonadati</taxon>
        <taxon>Pseudomonadota</taxon>
        <taxon>Betaproteobacteria</taxon>
        <taxon>Burkholderiales</taxon>
        <taxon>Burkholderiaceae</taxon>
        <taxon>Trinickia</taxon>
    </lineage>
</organism>
<dbReference type="Proteomes" id="UP000235616">
    <property type="component" value="Unassembled WGS sequence"/>
</dbReference>
<dbReference type="EMBL" id="PNYA01000018">
    <property type="protein sequence ID" value="PMS17651.1"/>
    <property type="molecule type" value="Genomic_DNA"/>
</dbReference>
<name>A0A2N7VKE8_9BURK</name>